<dbReference type="AlphaFoldDB" id="A0A644XVI3"/>
<proteinExistence type="predicted"/>
<organism evidence="1">
    <name type="scientific">bioreactor metagenome</name>
    <dbReference type="NCBI Taxonomy" id="1076179"/>
    <lineage>
        <taxon>unclassified sequences</taxon>
        <taxon>metagenomes</taxon>
        <taxon>ecological metagenomes</taxon>
    </lineage>
</organism>
<comment type="caution">
    <text evidence="1">The sequence shown here is derived from an EMBL/GenBank/DDBJ whole genome shotgun (WGS) entry which is preliminary data.</text>
</comment>
<dbReference type="EMBL" id="VSSQ01003328">
    <property type="protein sequence ID" value="MPM20185.1"/>
    <property type="molecule type" value="Genomic_DNA"/>
</dbReference>
<evidence type="ECO:0000313" key="1">
    <source>
        <dbReference type="EMBL" id="MPM20185.1"/>
    </source>
</evidence>
<gene>
    <name evidence="1" type="ORF">SDC9_66614</name>
</gene>
<sequence length="85" mass="9668">MSESQNEWNRWFRRIRASHRMTRHDVVACCRLGGADVSASRAEAWSRRAGGDSRRSGAMTRDDFEAFTAGLVDWAREAYKDDAAD</sequence>
<reference evidence="1" key="1">
    <citation type="submission" date="2019-08" db="EMBL/GenBank/DDBJ databases">
        <authorList>
            <person name="Kucharzyk K."/>
            <person name="Murdoch R.W."/>
            <person name="Higgins S."/>
            <person name="Loffler F."/>
        </authorList>
    </citation>
    <scope>NUCLEOTIDE SEQUENCE</scope>
</reference>
<name>A0A644XVI3_9ZZZZ</name>
<accession>A0A644XVI3</accession>
<protein>
    <submittedName>
        <fullName evidence="1">Uncharacterized protein</fullName>
    </submittedName>
</protein>